<dbReference type="CDD" id="cd00657">
    <property type="entry name" value="Ferritin_like"/>
    <property type="match status" value="1"/>
</dbReference>
<dbReference type="Gene3D" id="1.20.1260.10">
    <property type="match status" value="1"/>
</dbReference>
<dbReference type="Proteomes" id="UP000193907">
    <property type="component" value="Unassembled WGS sequence"/>
</dbReference>
<reference evidence="7 9" key="2">
    <citation type="journal article" date="2017" name="Infect. Genet. Evol.">
        <title>The new phylogeny of the genus Mycobacterium: The old and the news.</title>
        <authorList>
            <person name="Tortoli E."/>
            <person name="Fedrizzi T."/>
            <person name="Meehan C.J."/>
            <person name="Trovato A."/>
            <person name="Grottola A."/>
            <person name="Giacobazzi E."/>
            <person name="Serpini G.F."/>
            <person name="Tagliazucchi S."/>
            <person name="Fabio A."/>
            <person name="Bettua C."/>
            <person name="Bertorelli R."/>
            <person name="Frascaro F."/>
            <person name="De Sanctis V."/>
            <person name="Pecorari M."/>
            <person name="Jousson O."/>
            <person name="Segata N."/>
            <person name="Cirillo D.M."/>
        </authorList>
    </citation>
    <scope>NUCLEOTIDE SEQUENCE [LARGE SCALE GENOMIC DNA]</scope>
    <source>
        <strain evidence="7 9">NCTC 12882</strain>
    </source>
</reference>
<keyword evidence="4" id="KW-0175">Coiled coil</keyword>
<evidence type="ECO:0000256" key="4">
    <source>
        <dbReference type="SAM" id="Coils"/>
    </source>
</evidence>
<dbReference type="GO" id="GO:0006879">
    <property type="term" value="P:intracellular iron ion homeostasis"/>
    <property type="evidence" value="ECO:0007669"/>
    <property type="project" value="UniProtKB-KW"/>
</dbReference>
<evidence type="ECO:0000313" key="7">
    <source>
        <dbReference type="EMBL" id="PIB75857.1"/>
    </source>
</evidence>
<proteinExistence type="predicted"/>
<name>A0A1X1RRZ4_MYCCE</name>
<keyword evidence="2" id="KW-0409">Iron storage</keyword>
<evidence type="ECO:0000256" key="2">
    <source>
        <dbReference type="ARBA" id="ARBA00022434"/>
    </source>
</evidence>
<dbReference type="Pfam" id="PF00210">
    <property type="entry name" value="Ferritin"/>
    <property type="match status" value="1"/>
</dbReference>
<dbReference type="SUPFAM" id="SSF47240">
    <property type="entry name" value="Ferritin-like"/>
    <property type="match status" value="1"/>
</dbReference>
<dbReference type="PANTHER" id="PTHR30295:SF1">
    <property type="entry name" value="DNA PROTECTION DURING STARVATION PROTEIN"/>
    <property type="match status" value="1"/>
</dbReference>
<dbReference type="PROSITE" id="PS50905">
    <property type="entry name" value="FERRITIN_LIKE"/>
    <property type="match status" value="1"/>
</dbReference>
<gene>
    <name evidence="6" type="ORF">AWB95_10920</name>
    <name evidence="7" type="ORF">CQY23_19265</name>
</gene>
<protein>
    <submittedName>
        <fullName evidence="6">Bacterioferritin</fullName>
    </submittedName>
</protein>
<accession>A0A1X1RRZ4</accession>
<evidence type="ECO:0000256" key="1">
    <source>
        <dbReference type="ARBA" id="ARBA00001970"/>
    </source>
</evidence>
<keyword evidence="8" id="KW-1185">Reference proteome</keyword>
<dbReference type="InterPro" id="IPR012347">
    <property type="entry name" value="Ferritin-like"/>
</dbReference>
<organism evidence="6 8">
    <name type="scientific">Mycobacterium celatum</name>
    <dbReference type="NCBI Taxonomy" id="28045"/>
    <lineage>
        <taxon>Bacteria</taxon>
        <taxon>Bacillati</taxon>
        <taxon>Actinomycetota</taxon>
        <taxon>Actinomycetes</taxon>
        <taxon>Mycobacteriales</taxon>
        <taxon>Mycobacteriaceae</taxon>
        <taxon>Mycobacterium</taxon>
    </lineage>
</organism>
<comment type="cofactor">
    <cofactor evidence="1">
        <name>heme b</name>
        <dbReference type="ChEBI" id="CHEBI:60344"/>
    </cofactor>
</comment>
<dbReference type="RefSeq" id="WP_062539880.1">
    <property type="nucleotide sequence ID" value="NZ_BBUN01000142.1"/>
</dbReference>
<comment type="caution">
    <text evidence="6">The sequence shown here is derived from an EMBL/GenBank/DDBJ whole genome shotgun (WGS) entry which is preliminary data.</text>
</comment>
<evidence type="ECO:0000313" key="6">
    <source>
        <dbReference type="EMBL" id="ORV14070.1"/>
    </source>
</evidence>
<dbReference type="GO" id="GO:0008199">
    <property type="term" value="F:ferric iron binding"/>
    <property type="evidence" value="ECO:0007669"/>
    <property type="project" value="InterPro"/>
</dbReference>
<dbReference type="GO" id="GO:0004322">
    <property type="term" value="F:ferroxidase activity"/>
    <property type="evidence" value="ECO:0007669"/>
    <property type="project" value="TreeGrafter"/>
</dbReference>
<dbReference type="InterPro" id="IPR008331">
    <property type="entry name" value="Ferritin_DPS_dom"/>
</dbReference>
<evidence type="ECO:0000313" key="8">
    <source>
        <dbReference type="Proteomes" id="UP000193907"/>
    </source>
</evidence>
<feature type="coiled-coil region" evidence="4">
    <location>
        <begin position="82"/>
        <end position="109"/>
    </location>
</feature>
<dbReference type="InterPro" id="IPR009040">
    <property type="entry name" value="Ferritin-like_diiron"/>
</dbReference>
<reference evidence="6 8" key="1">
    <citation type="submission" date="2016-01" db="EMBL/GenBank/DDBJ databases">
        <title>The new phylogeny of the genus Mycobacterium.</title>
        <authorList>
            <person name="Tarcisio F."/>
            <person name="Conor M."/>
            <person name="Antonella G."/>
            <person name="Elisabetta G."/>
            <person name="Giulia F.S."/>
            <person name="Sara T."/>
            <person name="Anna F."/>
            <person name="Clotilde B."/>
            <person name="Roberto B."/>
            <person name="Veronica D.S."/>
            <person name="Fabio R."/>
            <person name="Monica P."/>
            <person name="Olivier J."/>
            <person name="Enrico T."/>
            <person name="Nicola S."/>
        </authorList>
    </citation>
    <scope>NUCLEOTIDE SEQUENCE [LARGE SCALE GENOMIC DNA]</scope>
    <source>
        <strain evidence="6 8">DSM 44243</strain>
    </source>
</reference>
<dbReference type="GO" id="GO:0005829">
    <property type="term" value="C:cytosol"/>
    <property type="evidence" value="ECO:0007669"/>
    <property type="project" value="TreeGrafter"/>
</dbReference>
<dbReference type="GO" id="GO:0020037">
    <property type="term" value="F:heme binding"/>
    <property type="evidence" value="ECO:0007669"/>
    <property type="project" value="TreeGrafter"/>
</dbReference>
<feature type="domain" description="Ferritin-like diiron" evidence="5">
    <location>
        <begin position="1"/>
        <end position="138"/>
    </location>
</feature>
<dbReference type="EMBL" id="PDKV01000030">
    <property type="protein sequence ID" value="PIB75857.1"/>
    <property type="molecule type" value="Genomic_DNA"/>
</dbReference>
<dbReference type="PANTHER" id="PTHR30295">
    <property type="entry name" value="BACTERIOFERRITIN"/>
    <property type="match status" value="1"/>
</dbReference>
<dbReference type="InterPro" id="IPR009078">
    <property type="entry name" value="Ferritin-like_SF"/>
</dbReference>
<evidence type="ECO:0000256" key="3">
    <source>
        <dbReference type="ARBA" id="ARBA00023004"/>
    </source>
</evidence>
<dbReference type="EMBL" id="LQOM01000025">
    <property type="protein sequence ID" value="ORV14070.1"/>
    <property type="molecule type" value="Genomic_DNA"/>
</dbReference>
<keyword evidence="3" id="KW-0408">Iron</keyword>
<dbReference type="AlphaFoldDB" id="A0A1X1RRZ4"/>
<dbReference type="Proteomes" id="UP000230971">
    <property type="component" value="Unassembled WGS sequence"/>
</dbReference>
<evidence type="ECO:0000313" key="9">
    <source>
        <dbReference type="Proteomes" id="UP000230971"/>
    </source>
</evidence>
<sequence length="138" mass="15476">MDTGTFLERLNEDLATEYQSIVQYTQHIATIKGPEYHSITEELDRHLAQELQHAKILAQQIDFLGGTPTVTVPDVPDATDGASALKADVELERRQLDRYRQRVMEATDLGLPDVAEALRPLLQQTQDHVRELEDALGG</sequence>
<dbReference type="OrthoDB" id="9792238at2"/>
<evidence type="ECO:0000259" key="5">
    <source>
        <dbReference type="PROSITE" id="PS50905"/>
    </source>
</evidence>
<dbReference type="STRING" id="28045.AWB95_10920"/>